<reference evidence="2" key="1">
    <citation type="submission" date="2017-09" db="EMBL/GenBank/DDBJ databases">
        <title>Depth-based differentiation of microbial function through sediment-hosted aquifers and enrichment of novel symbionts in the deep terrestrial subsurface.</title>
        <authorList>
            <person name="Probst A.J."/>
            <person name="Ladd B."/>
            <person name="Jarett J.K."/>
            <person name="Geller-Mcgrath D.E."/>
            <person name="Sieber C.M.K."/>
            <person name="Emerson J.B."/>
            <person name="Anantharaman K."/>
            <person name="Thomas B.C."/>
            <person name="Malmstrom R."/>
            <person name="Stieglmeier M."/>
            <person name="Klingl A."/>
            <person name="Woyke T."/>
            <person name="Ryan C.M."/>
            <person name="Banfield J.F."/>
        </authorList>
    </citation>
    <scope>NUCLEOTIDE SEQUENCE [LARGE SCALE GENOMIC DNA]</scope>
</reference>
<evidence type="ECO:0000313" key="1">
    <source>
        <dbReference type="EMBL" id="PJB99631.1"/>
    </source>
</evidence>
<gene>
    <name evidence="1" type="ORF">CO077_00610</name>
</gene>
<proteinExistence type="predicted"/>
<organism evidence="1 2">
    <name type="scientific">Candidatus Nealsonbacteria bacterium CG_4_9_14_0_8_um_filter_35_12</name>
    <dbReference type="NCBI Taxonomy" id="1974692"/>
    <lineage>
        <taxon>Bacteria</taxon>
        <taxon>Candidatus Nealsoniibacteriota</taxon>
    </lineage>
</organism>
<feature type="non-terminal residue" evidence="1">
    <location>
        <position position="1"/>
    </location>
</feature>
<comment type="caution">
    <text evidence="1">The sequence shown here is derived from an EMBL/GenBank/DDBJ whole genome shotgun (WGS) entry which is preliminary data.</text>
</comment>
<dbReference type="AlphaFoldDB" id="A0A2M8DNC4"/>
<sequence length="157" mass="18897">KRIGYIFNHSDDYNDLTYSFWNDNPEERNLFFEILSTIKLKFAFNISKWEIYKNEKYGFEIKYPLDWKYIEGKQMDPKKNGDFIVAFAEEVPVEEYPLVITQELFSEKGAKGLMFKIGERFIDIVDEVIVDEVAEFRDFPRRRAIIQKMLSTFRFLQ</sequence>
<name>A0A2M8DNC4_9BACT</name>
<accession>A0A2M8DNC4</accession>
<dbReference type="Proteomes" id="UP000228875">
    <property type="component" value="Unassembled WGS sequence"/>
</dbReference>
<evidence type="ECO:0000313" key="2">
    <source>
        <dbReference type="Proteomes" id="UP000228875"/>
    </source>
</evidence>
<dbReference type="EMBL" id="PFTB01000015">
    <property type="protein sequence ID" value="PJB99631.1"/>
    <property type="molecule type" value="Genomic_DNA"/>
</dbReference>
<protein>
    <submittedName>
        <fullName evidence="1">Uncharacterized protein</fullName>
    </submittedName>
</protein>